<gene>
    <name evidence="2" type="ORF">BDV26DRAFT_16993</name>
</gene>
<evidence type="ECO:0000256" key="1">
    <source>
        <dbReference type="SAM" id="Phobius"/>
    </source>
</evidence>
<proteinExistence type="predicted"/>
<feature type="transmembrane region" description="Helical" evidence="1">
    <location>
        <begin position="51"/>
        <end position="73"/>
    </location>
</feature>
<organism evidence="2 3">
    <name type="scientific">Aspergillus bertholletiae</name>
    <dbReference type="NCBI Taxonomy" id="1226010"/>
    <lineage>
        <taxon>Eukaryota</taxon>
        <taxon>Fungi</taxon>
        <taxon>Dikarya</taxon>
        <taxon>Ascomycota</taxon>
        <taxon>Pezizomycotina</taxon>
        <taxon>Eurotiomycetes</taxon>
        <taxon>Eurotiomycetidae</taxon>
        <taxon>Eurotiales</taxon>
        <taxon>Aspergillaceae</taxon>
        <taxon>Aspergillus</taxon>
        <taxon>Aspergillus subgen. Circumdati</taxon>
    </lineage>
</organism>
<reference evidence="2 3" key="1">
    <citation type="submission" date="2019-04" db="EMBL/GenBank/DDBJ databases">
        <title>Friends and foes A comparative genomics studyof 23 Aspergillus species from section Flavi.</title>
        <authorList>
            <consortium name="DOE Joint Genome Institute"/>
            <person name="Kjaerbolling I."/>
            <person name="Vesth T."/>
            <person name="Frisvad J.C."/>
            <person name="Nybo J.L."/>
            <person name="Theobald S."/>
            <person name="Kildgaard S."/>
            <person name="Isbrandt T."/>
            <person name="Kuo A."/>
            <person name="Sato A."/>
            <person name="Lyhne E.K."/>
            <person name="Kogle M.E."/>
            <person name="Wiebenga A."/>
            <person name="Kun R.S."/>
            <person name="Lubbers R.J."/>
            <person name="Makela M.R."/>
            <person name="Barry K."/>
            <person name="Chovatia M."/>
            <person name="Clum A."/>
            <person name="Daum C."/>
            <person name="Haridas S."/>
            <person name="He G."/>
            <person name="LaButti K."/>
            <person name="Lipzen A."/>
            <person name="Mondo S."/>
            <person name="Riley R."/>
            <person name="Salamov A."/>
            <person name="Simmons B.A."/>
            <person name="Magnuson J.K."/>
            <person name="Henrissat B."/>
            <person name="Mortensen U.H."/>
            <person name="Larsen T.O."/>
            <person name="Devries R.P."/>
            <person name="Grigoriev I.V."/>
            <person name="Machida M."/>
            <person name="Baker S.E."/>
            <person name="Andersen M.R."/>
        </authorList>
    </citation>
    <scope>NUCLEOTIDE SEQUENCE [LARGE SCALE GENOMIC DNA]</scope>
    <source>
        <strain evidence="2 3">IBT 29228</strain>
    </source>
</reference>
<evidence type="ECO:0000313" key="2">
    <source>
        <dbReference type="EMBL" id="KAE8382363.1"/>
    </source>
</evidence>
<dbReference type="EMBL" id="ML736163">
    <property type="protein sequence ID" value="KAE8382363.1"/>
    <property type="molecule type" value="Genomic_DNA"/>
</dbReference>
<name>A0A5N7BKT3_9EURO</name>
<keyword evidence="1" id="KW-1133">Transmembrane helix</keyword>
<sequence length="76" mass="8541">MLTGPQECFTALGKQRIGGAAIYIYIYLELRSTLCTTSISASNLCVKLRSIFAILAFPHRAFLSLLFTLYPFFFPL</sequence>
<accession>A0A5N7BKT3</accession>
<keyword evidence="1" id="KW-0472">Membrane</keyword>
<dbReference type="Proteomes" id="UP000326198">
    <property type="component" value="Unassembled WGS sequence"/>
</dbReference>
<keyword evidence="3" id="KW-1185">Reference proteome</keyword>
<keyword evidence="1" id="KW-0812">Transmembrane</keyword>
<evidence type="ECO:0000313" key="3">
    <source>
        <dbReference type="Proteomes" id="UP000326198"/>
    </source>
</evidence>
<dbReference type="AlphaFoldDB" id="A0A5N7BKT3"/>
<protein>
    <submittedName>
        <fullName evidence="2">Uncharacterized protein</fullName>
    </submittedName>
</protein>